<dbReference type="SUPFAM" id="SSF161098">
    <property type="entry name" value="MetI-like"/>
    <property type="match status" value="1"/>
</dbReference>
<reference evidence="10" key="1">
    <citation type="journal article" date="2014" name="Int. J. Syst. Evol. Microbiol.">
        <title>Complete genome sequence of Corynebacterium casei LMG S-19264T (=DSM 44701T), isolated from a smear-ripened cheese.</title>
        <authorList>
            <consortium name="US DOE Joint Genome Institute (JGI-PGF)"/>
            <person name="Walter F."/>
            <person name="Albersmeier A."/>
            <person name="Kalinowski J."/>
            <person name="Ruckert C."/>
        </authorList>
    </citation>
    <scope>NUCLEOTIDE SEQUENCE</scope>
    <source>
        <strain evidence="10">CGMCC 1.3617</strain>
    </source>
</reference>
<dbReference type="RefSeq" id="WP_188967521.1">
    <property type="nucleotide sequence ID" value="NZ_BMKW01000006.1"/>
</dbReference>
<keyword evidence="11" id="KW-1185">Reference proteome</keyword>
<dbReference type="CDD" id="cd06261">
    <property type="entry name" value="TM_PBP2"/>
    <property type="match status" value="1"/>
</dbReference>
<evidence type="ECO:0000256" key="5">
    <source>
        <dbReference type="ARBA" id="ARBA00022692"/>
    </source>
</evidence>
<accession>A0A917KKC2</accession>
<evidence type="ECO:0000313" key="10">
    <source>
        <dbReference type="EMBL" id="GGJ17825.1"/>
    </source>
</evidence>
<comment type="similarity">
    <text evidence="2">Belongs to the binding-protein-dependent transport system permease family. CysTW subfamily.</text>
</comment>
<gene>
    <name evidence="10" type="ORF">GCM10011320_26420</name>
</gene>
<dbReference type="AlphaFoldDB" id="A0A917KKC2"/>
<evidence type="ECO:0000259" key="9">
    <source>
        <dbReference type="PROSITE" id="PS50928"/>
    </source>
</evidence>
<feature type="transmembrane region" description="Helical" evidence="8">
    <location>
        <begin position="63"/>
        <end position="83"/>
    </location>
</feature>
<organism evidence="10 11">
    <name type="scientific">Neoroseomonas lacus</name>
    <dbReference type="NCBI Taxonomy" id="287609"/>
    <lineage>
        <taxon>Bacteria</taxon>
        <taxon>Pseudomonadati</taxon>
        <taxon>Pseudomonadota</taxon>
        <taxon>Alphaproteobacteria</taxon>
        <taxon>Acetobacterales</taxon>
        <taxon>Acetobacteraceae</taxon>
        <taxon>Neoroseomonas</taxon>
    </lineage>
</organism>
<sequence>MTRLGIGWLAVPACVFCLLVFALPLALLLLESLRDGQGWTLDGYRNFLGSAYSWQVTTRTLRLAVLTTLICIIIGYPAAFALARARGVWQALFVAALLLPLSLSVIVKAFGWTVLLRSNGVVNRLLMASGLTDAPMRLIFTETGLLIGIANIFLPFMVLPIFSVIRQIDPRLTDAAATLGAGPIHGFTRVVVPLTMPGVVAGVTLVFSMSIAAYVIPTLLMGDRYQTLSTTIATSFLYLQDPQRGSVAGVVLLVLSLLVVGASVVLARKVRATP</sequence>
<evidence type="ECO:0000256" key="6">
    <source>
        <dbReference type="ARBA" id="ARBA00022989"/>
    </source>
</evidence>
<feature type="domain" description="ABC transmembrane type-1" evidence="9">
    <location>
        <begin position="57"/>
        <end position="266"/>
    </location>
</feature>
<comment type="caution">
    <text evidence="10">The sequence shown here is derived from an EMBL/GenBank/DDBJ whole genome shotgun (WGS) entry which is preliminary data.</text>
</comment>
<dbReference type="GO" id="GO:0005886">
    <property type="term" value="C:plasma membrane"/>
    <property type="evidence" value="ECO:0007669"/>
    <property type="project" value="UniProtKB-SubCell"/>
</dbReference>
<dbReference type="Proteomes" id="UP000661507">
    <property type="component" value="Unassembled WGS sequence"/>
</dbReference>
<feature type="transmembrane region" description="Helical" evidence="8">
    <location>
        <begin position="247"/>
        <end position="267"/>
    </location>
</feature>
<evidence type="ECO:0000313" key="11">
    <source>
        <dbReference type="Proteomes" id="UP000661507"/>
    </source>
</evidence>
<evidence type="ECO:0000256" key="1">
    <source>
        <dbReference type="ARBA" id="ARBA00004651"/>
    </source>
</evidence>
<keyword evidence="3 8" id="KW-0813">Transport</keyword>
<comment type="subcellular location">
    <subcellularLocation>
        <location evidence="1 8">Cell membrane</location>
        <topology evidence="1 8">Multi-pass membrane protein</topology>
    </subcellularLocation>
</comment>
<dbReference type="InterPro" id="IPR000515">
    <property type="entry name" value="MetI-like"/>
</dbReference>
<dbReference type="PROSITE" id="PS50928">
    <property type="entry name" value="ABC_TM1"/>
    <property type="match status" value="1"/>
</dbReference>
<dbReference type="PANTHER" id="PTHR42929">
    <property type="entry name" value="INNER MEMBRANE ABC TRANSPORTER PERMEASE PROTEIN YDCU-RELATED-RELATED"/>
    <property type="match status" value="1"/>
</dbReference>
<evidence type="ECO:0000256" key="3">
    <source>
        <dbReference type="ARBA" id="ARBA00022448"/>
    </source>
</evidence>
<name>A0A917KKC2_9PROT</name>
<protein>
    <submittedName>
        <fullName evidence="10">Polyamine ABC transporter permease</fullName>
    </submittedName>
</protein>
<keyword evidence="4" id="KW-1003">Cell membrane</keyword>
<keyword evidence="7 8" id="KW-0472">Membrane</keyword>
<evidence type="ECO:0000256" key="4">
    <source>
        <dbReference type="ARBA" id="ARBA00022475"/>
    </source>
</evidence>
<reference evidence="10" key="2">
    <citation type="submission" date="2020-09" db="EMBL/GenBank/DDBJ databases">
        <authorList>
            <person name="Sun Q."/>
            <person name="Zhou Y."/>
        </authorList>
    </citation>
    <scope>NUCLEOTIDE SEQUENCE</scope>
    <source>
        <strain evidence="10">CGMCC 1.3617</strain>
    </source>
</reference>
<dbReference type="EMBL" id="BMKW01000006">
    <property type="protein sequence ID" value="GGJ17825.1"/>
    <property type="molecule type" value="Genomic_DNA"/>
</dbReference>
<dbReference type="InterPro" id="IPR035906">
    <property type="entry name" value="MetI-like_sf"/>
</dbReference>
<dbReference type="Pfam" id="PF00528">
    <property type="entry name" value="BPD_transp_1"/>
    <property type="match status" value="1"/>
</dbReference>
<feature type="transmembrane region" description="Helical" evidence="8">
    <location>
        <begin position="146"/>
        <end position="165"/>
    </location>
</feature>
<feature type="transmembrane region" description="Helical" evidence="8">
    <location>
        <begin position="89"/>
        <end position="110"/>
    </location>
</feature>
<dbReference type="Gene3D" id="1.10.3720.10">
    <property type="entry name" value="MetI-like"/>
    <property type="match status" value="1"/>
</dbReference>
<evidence type="ECO:0000256" key="8">
    <source>
        <dbReference type="RuleBase" id="RU363032"/>
    </source>
</evidence>
<dbReference type="PANTHER" id="PTHR42929:SF5">
    <property type="entry name" value="ABC TRANSPORTER PERMEASE PROTEIN"/>
    <property type="match status" value="1"/>
</dbReference>
<evidence type="ECO:0000256" key="7">
    <source>
        <dbReference type="ARBA" id="ARBA00023136"/>
    </source>
</evidence>
<feature type="transmembrane region" description="Helical" evidence="8">
    <location>
        <begin position="6"/>
        <end position="30"/>
    </location>
</feature>
<feature type="transmembrane region" description="Helical" evidence="8">
    <location>
        <begin position="194"/>
        <end position="216"/>
    </location>
</feature>
<dbReference type="GO" id="GO:0055085">
    <property type="term" value="P:transmembrane transport"/>
    <property type="evidence" value="ECO:0007669"/>
    <property type="project" value="InterPro"/>
</dbReference>
<keyword evidence="5 8" id="KW-0812">Transmembrane</keyword>
<proteinExistence type="inferred from homology"/>
<keyword evidence="6 8" id="KW-1133">Transmembrane helix</keyword>
<evidence type="ECO:0000256" key="2">
    <source>
        <dbReference type="ARBA" id="ARBA00007069"/>
    </source>
</evidence>